<feature type="transmembrane region" description="Helical" evidence="1">
    <location>
        <begin position="24"/>
        <end position="44"/>
    </location>
</feature>
<keyword evidence="1" id="KW-0812">Transmembrane</keyword>
<proteinExistence type="predicted"/>
<reference evidence="2 3" key="2">
    <citation type="journal article" date="2020" name="Microbiol. Resour. Announc.">
        <title>Antarctic desert soil bacteria exhibit high novel natural product potential, evaluated through long-read genome sequencing and comparative genomics.</title>
        <authorList>
            <person name="Benaud N."/>
            <person name="Edwards R.J."/>
            <person name="Amos T.G."/>
            <person name="D'Agostino P.M."/>
            <person name="Gutierrez-Chavez C."/>
            <person name="Montgomery K."/>
            <person name="Nicetic I."/>
            <person name="Ferrari B.C."/>
        </authorList>
    </citation>
    <scope>NUCLEOTIDE SEQUENCE [LARGE SCALE GENOMIC DNA]</scope>
    <source>
        <strain evidence="2 3">SPB151</strain>
    </source>
</reference>
<keyword evidence="1" id="KW-0472">Membrane</keyword>
<keyword evidence="3" id="KW-1185">Reference proteome</keyword>
<evidence type="ECO:0000313" key="2">
    <source>
        <dbReference type="EMBL" id="QNE19877.1"/>
    </source>
</evidence>
<dbReference type="Proteomes" id="UP000515563">
    <property type="component" value="Chromosome"/>
</dbReference>
<keyword evidence="1" id="KW-1133">Transmembrane helix</keyword>
<reference evidence="3" key="1">
    <citation type="submission" date="2019-09" db="EMBL/GenBank/DDBJ databases">
        <title>Antimicrobial potential of Antarctic Bacteria.</title>
        <authorList>
            <person name="Benaud N."/>
            <person name="Edwards R.J."/>
            <person name="Ferrari B.C."/>
        </authorList>
    </citation>
    <scope>NUCLEOTIDE SEQUENCE [LARGE SCALE GENOMIC DNA]</scope>
    <source>
        <strain evidence="3">SPB151</strain>
    </source>
</reference>
<gene>
    <name evidence="2" type="ORF">F1D05_20645</name>
</gene>
<evidence type="ECO:0008006" key="4">
    <source>
        <dbReference type="Google" id="ProtNLM"/>
    </source>
</evidence>
<evidence type="ECO:0000256" key="1">
    <source>
        <dbReference type="SAM" id="Phobius"/>
    </source>
</evidence>
<dbReference type="KEGG" id="kqi:F1D05_20645"/>
<sequence>MESLDDVIDAMIADRVIHRHRRKWLIVIAAILVLAAVIFVTGGWKEKKGRKVDTLEAPVTLTSGRYEYGFTSAEIIRSPKTTYDPAKSRLVITFDLKNVDSEKKTSQSLSGDLLKLVPEDGSDPIKSDGASCRGQLNYKLVYGLPALTCTAEFKVPNDFKATVVEIGVLGERFEADSALLGLSNKPYWHNEVADAVIRIPATTRTEKK</sequence>
<dbReference type="EMBL" id="CP043661">
    <property type="protein sequence ID" value="QNE19877.1"/>
    <property type="molecule type" value="Genomic_DNA"/>
</dbReference>
<name>A0A7G6X0W2_9ACTN</name>
<evidence type="ECO:0000313" key="3">
    <source>
        <dbReference type="Proteomes" id="UP000515563"/>
    </source>
</evidence>
<protein>
    <recommendedName>
        <fullName evidence="4">DUF4352 domain-containing protein</fullName>
    </recommendedName>
</protein>
<dbReference type="AlphaFoldDB" id="A0A7G6X0W2"/>
<accession>A0A7G6X0W2</accession>
<organism evidence="2 3">
    <name type="scientific">Kribbella qitaiheensis</name>
    <dbReference type="NCBI Taxonomy" id="1544730"/>
    <lineage>
        <taxon>Bacteria</taxon>
        <taxon>Bacillati</taxon>
        <taxon>Actinomycetota</taxon>
        <taxon>Actinomycetes</taxon>
        <taxon>Propionibacteriales</taxon>
        <taxon>Kribbellaceae</taxon>
        <taxon>Kribbella</taxon>
    </lineage>
</organism>